<organism evidence="9 11">
    <name type="scientific">Candidatus Electrothrix marina</name>
    <dbReference type="NCBI Taxonomy" id="1859130"/>
    <lineage>
        <taxon>Bacteria</taxon>
        <taxon>Pseudomonadati</taxon>
        <taxon>Thermodesulfobacteriota</taxon>
        <taxon>Desulfobulbia</taxon>
        <taxon>Desulfobulbales</taxon>
        <taxon>Desulfobulbaceae</taxon>
        <taxon>Candidatus Electrothrix</taxon>
    </lineage>
</organism>
<dbReference type="InterPro" id="IPR019758">
    <property type="entry name" value="Pept_S26A_signal_pept_1_CS"/>
</dbReference>
<dbReference type="InterPro" id="IPR000223">
    <property type="entry name" value="Pept_S26A_signal_pept_1"/>
</dbReference>
<dbReference type="Proteomes" id="UP000286862">
    <property type="component" value="Unassembled WGS sequence"/>
</dbReference>
<comment type="similarity">
    <text evidence="2 7">Belongs to the peptidase S26 family.</text>
</comment>
<evidence type="ECO:0000313" key="12">
    <source>
        <dbReference type="Proteomes" id="UP000288892"/>
    </source>
</evidence>
<evidence type="ECO:0000256" key="7">
    <source>
        <dbReference type="RuleBase" id="RU362042"/>
    </source>
</evidence>
<dbReference type="EMBL" id="MTKS01000013">
    <property type="protein sequence ID" value="RWX52429.1"/>
    <property type="molecule type" value="Genomic_DNA"/>
</dbReference>
<dbReference type="CDD" id="cd06530">
    <property type="entry name" value="S26_SPase_I"/>
    <property type="match status" value="1"/>
</dbReference>
<feature type="active site" evidence="6">
    <location>
        <position position="44"/>
    </location>
</feature>
<keyword evidence="12" id="KW-1185">Reference proteome</keyword>
<evidence type="ECO:0000313" key="11">
    <source>
        <dbReference type="Proteomes" id="UP000286862"/>
    </source>
</evidence>
<dbReference type="AlphaFoldDB" id="A0A444J7F4"/>
<dbReference type="Proteomes" id="UP000288892">
    <property type="component" value="Unassembled WGS sequence"/>
</dbReference>
<dbReference type="InterPro" id="IPR019533">
    <property type="entry name" value="Peptidase_S26"/>
</dbReference>
<dbReference type="GO" id="GO:0004252">
    <property type="term" value="F:serine-type endopeptidase activity"/>
    <property type="evidence" value="ECO:0007669"/>
    <property type="project" value="InterPro"/>
</dbReference>
<dbReference type="GO" id="GO:0016020">
    <property type="term" value="C:membrane"/>
    <property type="evidence" value="ECO:0007669"/>
    <property type="project" value="UniProtKB-SubCell"/>
</dbReference>
<dbReference type="InterPro" id="IPR036286">
    <property type="entry name" value="LexA/Signal_pep-like_sf"/>
</dbReference>
<reference evidence="11 12" key="1">
    <citation type="submission" date="2017-01" db="EMBL/GenBank/DDBJ databases">
        <title>The cable genome- insights into the physiology and evolution of filamentous bacteria capable of sulfide oxidation via long distance electron transfer.</title>
        <authorList>
            <person name="Schreiber L."/>
            <person name="Bjerg J.T."/>
            <person name="Boggild A."/>
            <person name="Van De Vossenberg J."/>
            <person name="Meysman F."/>
            <person name="Nielsen L.P."/>
            <person name="Schramm A."/>
            <person name="Kjeldsen K.U."/>
        </authorList>
    </citation>
    <scope>NUCLEOTIDE SEQUENCE [LARGE SCALE GENOMIC DNA]</scope>
    <source>
        <strain evidence="9">A2</strain>
        <strain evidence="10">A5</strain>
    </source>
</reference>
<evidence type="ECO:0000256" key="1">
    <source>
        <dbReference type="ARBA" id="ARBA00000677"/>
    </source>
</evidence>
<name>A0A444J7F4_9BACT</name>
<evidence type="ECO:0000256" key="6">
    <source>
        <dbReference type="PIRSR" id="PIRSR600223-1"/>
    </source>
</evidence>
<dbReference type="EC" id="3.4.21.89" evidence="3 7"/>
<comment type="subcellular location">
    <subcellularLocation>
        <location evidence="7">Membrane</location>
        <topology evidence="7">Single-pass type II membrane protein</topology>
    </subcellularLocation>
</comment>
<dbReference type="EMBL" id="MTKQ01000036">
    <property type="protein sequence ID" value="RWX48993.1"/>
    <property type="molecule type" value="Genomic_DNA"/>
</dbReference>
<dbReference type="Gene3D" id="2.10.109.10">
    <property type="entry name" value="Umud Fragment, subunit A"/>
    <property type="match status" value="1"/>
</dbReference>
<proteinExistence type="inferred from homology"/>
<comment type="catalytic activity">
    <reaction evidence="1 7">
        <text>Cleavage of hydrophobic, N-terminal signal or leader sequences from secreted and periplasmic proteins.</text>
        <dbReference type="EC" id="3.4.21.89"/>
    </reaction>
</comment>
<feature type="active site" evidence="6">
    <location>
        <position position="99"/>
    </location>
</feature>
<evidence type="ECO:0000313" key="10">
    <source>
        <dbReference type="EMBL" id="RWX52429.1"/>
    </source>
</evidence>
<evidence type="ECO:0000256" key="3">
    <source>
        <dbReference type="ARBA" id="ARBA00013208"/>
    </source>
</evidence>
<feature type="domain" description="Peptidase S26" evidence="8">
    <location>
        <begin position="14"/>
        <end position="189"/>
    </location>
</feature>
<keyword evidence="5 7" id="KW-0378">Hydrolase</keyword>
<dbReference type="GO" id="GO:0009003">
    <property type="term" value="F:signal peptidase activity"/>
    <property type="evidence" value="ECO:0007669"/>
    <property type="project" value="UniProtKB-EC"/>
</dbReference>
<evidence type="ECO:0000256" key="5">
    <source>
        <dbReference type="ARBA" id="ARBA00022801"/>
    </source>
</evidence>
<accession>A0A444J7F4</accession>
<dbReference type="GO" id="GO:0006465">
    <property type="term" value="P:signal peptide processing"/>
    <property type="evidence" value="ECO:0007669"/>
    <property type="project" value="InterPro"/>
</dbReference>
<comment type="caution">
    <text evidence="9">The sequence shown here is derived from an EMBL/GenBank/DDBJ whole genome shotgun (WGS) entry which is preliminary data.</text>
</comment>
<dbReference type="SUPFAM" id="SSF51306">
    <property type="entry name" value="LexA/Signal peptidase"/>
    <property type="match status" value="1"/>
</dbReference>
<dbReference type="Pfam" id="PF10502">
    <property type="entry name" value="Peptidase_S26"/>
    <property type="match status" value="1"/>
</dbReference>
<evidence type="ECO:0000259" key="8">
    <source>
        <dbReference type="Pfam" id="PF10502"/>
    </source>
</evidence>
<evidence type="ECO:0000256" key="2">
    <source>
        <dbReference type="ARBA" id="ARBA00009370"/>
    </source>
</evidence>
<sequence>MKNNQAGKQKSAAREYTEAIVIALILALFIRTFIVQAFKIPSGSMLETLLIGDHILVSKFIYGIKNPFSGSVLIPIKSPKRGDIVVFKYPKDPKLDYIKRVVATAGDTVEIKDKKVFINGASPKDHYGEFRDTNILPPSEGPRDNFGPITVPDGHIFVMGDNRDNSYDSRFWGFVNLEAVRGRAFIIYWSWDVKKPLLSRDRFSSVRWSRIGDILH</sequence>
<dbReference type="PROSITE" id="PS00761">
    <property type="entry name" value="SPASE_I_3"/>
    <property type="match status" value="1"/>
</dbReference>
<dbReference type="PRINTS" id="PR00727">
    <property type="entry name" value="LEADERPTASE"/>
</dbReference>
<dbReference type="PANTHER" id="PTHR43390:SF1">
    <property type="entry name" value="CHLOROPLAST PROCESSING PEPTIDASE"/>
    <property type="match status" value="1"/>
</dbReference>
<keyword evidence="7" id="KW-0645">Protease</keyword>
<protein>
    <recommendedName>
        <fullName evidence="4 7">Signal peptidase I</fullName>
        <ecNumber evidence="3 7">3.4.21.89</ecNumber>
    </recommendedName>
</protein>
<gene>
    <name evidence="9" type="ORF">VT99_10362</name>
    <name evidence="10" type="ORF">VU01_101315</name>
</gene>
<evidence type="ECO:0000313" key="9">
    <source>
        <dbReference type="EMBL" id="RWX48993.1"/>
    </source>
</evidence>
<dbReference type="NCBIfam" id="TIGR02227">
    <property type="entry name" value="sigpep_I_bact"/>
    <property type="match status" value="1"/>
</dbReference>
<evidence type="ECO:0000256" key="4">
    <source>
        <dbReference type="ARBA" id="ARBA00019232"/>
    </source>
</evidence>
<dbReference type="PANTHER" id="PTHR43390">
    <property type="entry name" value="SIGNAL PEPTIDASE I"/>
    <property type="match status" value="1"/>
</dbReference>